<dbReference type="InterPro" id="IPR050694">
    <property type="entry name" value="LRRC14/PRAME"/>
</dbReference>
<evidence type="ECO:0000313" key="3">
    <source>
        <dbReference type="Proteomes" id="UP001652624"/>
    </source>
</evidence>
<dbReference type="AlphaFoldDB" id="A0A1S3AMK2"/>
<protein>
    <submittedName>
        <fullName evidence="4">Melanoma antigen preferentially expressed in tumors-like</fullName>
    </submittedName>
</protein>
<keyword evidence="1" id="KW-0433">Leucine-rich repeat</keyword>
<dbReference type="GeneID" id="103126757"/>
<evidence type="ECO:0000256" key="1">
    <source>
        <dbReference type="ARBA" id="ARBA00022614"/>
    </source>
</evidence>
<dbReference type="Proteomes" id="UP001652624">
    <property type="component" value="Chromosome X"/>
</dbReference>
<dbReference type="InterPro" id="IPR032675">
    <property type="entry name" value="LRR_dom_sf"/>
</dbReference>
<accession>A0A1S3AMK2</accession>
<dbReference type="Gene3D" id="3.80.10.10">
    <property type="entry name" value="Ribonuclease Inhibitor"/>
    <property type="match status" value="1"/>
</dbReference>
<gene>
    <name evidence="4" type="primary">LOC103126757</name>
</gene>
<evidence type="ECO:0000313" key="4">
    <source>
        <dbReference type="RefSeq" id="XP_007537731.2"/>
    </source>
</evidence>
<proteinExistence type="predicted"/>
<dbReference type="OrthoDB" id="9802850at2759"/>
<sequence length="469" mass="53845">MNMDQKATATLLELAAKSLLTNEPAAINALEELPRDIFVTLFNVAFLGGHKKMLKSIVTLWPFHCLHIGTLFIEESYNELLEAMVDGLQMRPAQKSPYWRTKLRILDLRQDPDCETVCSDRTTYPFCFQSCIHSNHSILKIEETQHNSSCPGVADSESRPPVDWEPIEILVDITFDGSLKEMKFISCLLSKVEHSFGSLHLCCRNLQIDNISIHKNSLQFLDVGCIEHLEVNKIQLKEITSFGDQMIHVDSLSLSNISFKTYKGRNFRTFLTWLRRLNNLQELNLSFVCIRDQMSRLLRFLPLQLDTLCLSFCDLSQRDIIVLSQSSKISQIKLLNLSNNQIFWDVYEPFLTLLEKVSSTLQHLELNNCLLTDSTLSAIFPSLSCCYHLRVLSFAFNPITMPALMDFLQNLATMVDLKYVIYPVPVHCYEHWNINGNLDQQKLAEVQAQLNVMLQAVHREDMNWSACSE</sequence>
<dbReference type="SUPFAM" id="SSF52047">
    <property type="entry name" value="RNI-like"/>
    <property type="match status" value="1"/>
</dbReference>
<keyword evidence="2" id="KW-0677">Repeat</keyword>
<keyword evidence="3" id="KW-1185">Reference proteome</keyword>
<dbReference type="RefSeq" id="XP_007537731.2">
    <property type="nucleotide sequence ID" value="XM_007537669.2"/>
</dbReference>
<dbReference type="InParanoid" id="A0A1S3AMK2"/>
<dbReference type="PANTHER" id="PTHR14224:SF1">
    <property type="entry name" value="PRAME LIKE, X-LINKED 1"/>
    <property type="match status" value="1"/>
</dbReference>
<dbReference type="PANTHER" id="PTHR14224">
    <property type="entry name" value="SIMILAR TO PREFERENTIALLY EXPRESSED ANTIGEN IN MELANOMA-LIKE 3"/>
    <property type="match status" value="1"/>
</dbReference>
<organism evidence="3 4">
    <name type="scientific">Erinaceus europaeus</name>
    <name type="common">Western European hedgehog</name>
    <dbReference type="NCBI Taxonomy" id="9365"/>
    <lineage>
        <taxon>Eukaryota</taxon>
        <taxon>Metazoa</taxon>
        <taxon>Chordata</taxon>
        <taxon>Craniata</taxon>
        <taxon>Vertebrata</taxon>
        <taxon>Euteleostomi</taxon>
        <taxon>Mammalia</taxon>
        <taxon>Eutheria</taxon>
        <taxon>Laurasiatheria</taxon>
        <taxon>Eulipotyphla</taxon>
        <taxon>Erinaceidae</taxon>
        <taxon>Erinaceinae</taxon>
        <taxon>Erinaceus</taxon>
    </lineage>
</organism>
<name>A0A1S3AMK2_ERIEU</name>
<reference evidence="4" key="1">
    <citation type="submission" date="2025-08" db="UniProtKB">
        <authorList>
            <consortium name="RefSeq"/>
        </authorList>
    </citation>
    <scope>IDENTIFICATION</scope>
</reference>
<dbReference type="GO" id="GO:0005737">
    <property type="term" value="C:cytoplasm"/>
    <property type="evidence" value="ECO:0007669"/>
    <property type="project" value="TreeGrafter"/>
</dbReference>
<dbReference type="eggNOG" id="ENOG502QWSJ">
    <property type="taxonomic scope" value="Eukaryota"/>
</dbReference>
<evidence type="ECO:0000256" key="2">
    <source>
        <dbReference type="ARBA" id="ARBA00022737"/>
    </source>
</evidence>